<accession>G8C3E5</accession>
<dbReference type="PATRIC" id="fig|1116213.3.peg.346"/>
<reference evidence="1" key="1">
    <citation type="submission" date="2011-11" db="EMBL/GenBank/DDBJ databases">
        <title>Complete genome sequence of Candidatus Mycoplasma haemominutum.</title>
        <authorList>
            <person name="Barker E.N."/>
            <person name="Darby A.C."/>
            <person name="Helps C.R."/>
            <person name="Peters I.R."/>
            <person name="Hughes M.A."/>
            <person name="Radford A.D."/>
            <person name="Novacco M."/>
            <person name="Boretti F."/>
            <person name="Hofmann-Lehmann R."/>
            <person name="Tasker S."/>
        </authorList>
    </citation>
    <scope>NUCLEOTIDE SEQUENCE</scope>
    <source>
        <strain evidence="1">Birmingham 1</strain>
    </source>
</reference>
<dbReference type="AlphaFoldDB" id="G8C3E5"/>
<organism evidence="1">
    <name type="scientific">Candidatus Mycoplasma haematominutum 'Birmingham 1'</name>
    <dbReference type="NCBI Taxonomy" id="1116213"/>
    <lineage>
        <taxon>Bacteria</taxon>
        <taxon>Bacillati</taxon>
        <taxon>Mycoplasmatota</taxon>
        <taxon>Mollicutes</taxon>
        <taxon>Mycoplasmataceae</taxon>
        <taxon>Mycoplasma</taxon>
    </lineage>
</organism>
<evidence type="ECO:0000313" key="1">
    <source>
        <dbReference type="EMBL" id="CCE66843.1"/>
    </source>
</evidence>
<dbReference type="RefSeq" id="WP_015511708.1">
    <property type="nucleotide sequence ID" value="NC_021007.1"/>
</dbReference>
<dbReference type="HOGENOM" id="CLU_110157_0_0_14"/>
<sequence>MLPLTKLVSSALTGLTTSALTIYFLPESLAIPGKESDLIYSPVDQEDSTRLLAKFTATQSEQLKNLEKYLKKFEEAGTRLLTLIKEEHSNISSFFKKVQDSEESLREFLEQYYKTSAEKLQLEALLNQSKFWNNSLFRVGNLISGWGKSLEQLLCAINDASASRNCSTVGADWYKSTSEQVDATASHLQGGALNIRKMHSKS</sequence>
<dbReference type="KEGG" id="mhb:MHM_03250"/>
<gene>
    <name evidence="1" type="ORF">MHM_03250</name>
</gene>
<proteinExistence type="predicted"/>
<reference evidence="1" key="2">
    <citation type="submission" date="2011-11" db="EMBL/GenBank/DDBJ databases">
        <authorList>
            <person name="Barker E."/>
        </authorList>
    </citation>
    <scope>NUCLEOTIDE SEQUENCE</scope>
    <source>
        <strain evidence="1">Birmingham 1</strain>
    </source>
</reference>
<name>G8C3E5_9MOLU</name>
<protein>
    <submittedName>
        <fullName evidence="1">Uncharacterized protein</fullName>
    </submittedName>
</protein>
<dbReference type="EMBL" id="HE613254">
    <property type="protein sequence ID" value="CCE66843.1"/>
    <property type="molecule type" value="Genomic_DNA"/>
</dbReference>